<feature type="transmembrane region" description="Helical" evidence="11">
    <location>
        <begin position="1247"/>
        <end position="1270"/>
    </location>
</feature>
<keyword evidence="5" id="KW-0808">Transferase</keyword>
<feature type="transmembrane region" description="Helical" evidence="11">
    <location>
        <begin position="802"/>
        <end position="821"/>
    </location>
</feature>
<dbReference type="SUPFAM" id="SSF55856">
    <property type="entry name" value="Cytochrome b5-like heme/steroid binding domain"/>
    <property type="match status" value="2"/>
</dbReference>
<dbReference type="eggNOG" id="KOG2571">
    <property type="taxonomic scope" value="Eukaryota"/>
</dbReference>
<dbReference type="InterPro" id="IPR029044">
    <property type="entry name" value="Nucleotide-diphossugar_trans"/>
</dbReference>
<feature type="transmembrane region" description="Helical" evidence="11">
    <location>
        <begin position="1218"/>
        <end position="1240"/>
    </location>
</feature>
<accession>A0A1D8NHX3</accession>
<dbReference type="PANTHER" id="PTHR22914:SF13">
    <property type="entry name" value="CHITIN SYNTHASE"/>
    <property type="match status" value="1"/>
</dbReference>
<dbReference type="EMBL" id="CP017557">
    <property type="protein sequence ID" value="AOW05233.1"/>
    <property type="molecule type" value="Genomic_DNA"/>
</dbReference>
<proteinExistence type="predicted"/>
<evidence type="ECO:0000256" key="2">
    <source>
        <dbReference type="ARBA" id="ARBA00012543"/>
    </source>
</evidence>
<keyword evidence="6 11" id="KW-0812">Transmembrane</keyword>
<dbReference type="GO" id="GO:0006031">
    <property type="term" value="P:chitin biosynthetic process"/>
    <property type="evidence" value="ECO:0007669"/>
    <property type="project" value="TreeGrafter"/>
</dbReference>
<dbReference type="InterPro" id="IPR036400">
    <property type="entry name" value="Cyt_B5-like_heme/steroid_sf"/>
</dbReference>
<evidence type="ECO:0000256" key="4">
    <source>
        <dbReference type="ARBA" id="ARBA00022676"/>
    </source>
</evidence>
<dbReference type="FunFam" id="3.10.120.10:FF:000014">
    <property type="entry name" value="Chitin synthase 6"/>
    <property type="match status" value="1"/>
</dbReference>
<dbReference type="GO" id="GO:0004100">
    <property type="term" value="F:chitin synthase activity"/>
    <property type="evidence" value="ECO:0007669"/>
    <property type="project" value="UniProtKB-EC"/>
</dbReference>
<evidence type="ECO:0000256" key="1">
    <source>
        <dbReference type="ARBA" id="ARBA00004651"/>
    </source>
</evidence>
<dbReference type="SMART" id="SM01117">
    <property type="entry name" value="Cyt-b5"/>
    <property type="match status" value="2"/>
</dbReference>
<dbReference type="GO" id="GO:0031505">
    <property type="term" value="P:fungal-type cell wall organization"/>
    <property type="evidence" value="ECO:0007669"/>
    <property type="project" value="TreeGrafter"/>
</dbReference>
<dbReference type="VEuPathDB" id="FungiDB:YALI1_E13223g"/>
<comment type="catalytic activity">
    <reaction evidence="10">
        <text>[(1-&gt;4)-N-acetyl-beta-D-glucosaminyl](n) + UDP-N-acetyl-alpha-D-glucosamine = [(1-&gt;4)-N-acetyl-beta-D-glucosaminyl](n+1) + UDP + H(+)</text>
        <dbReference type="Rhea" id="RHEA:16637"/>
        <dbReference type="Rhea" id="RHEA-COMP:9593"/>
        <dbReference type="Rhea" id="RHEA-COMP:9595"/>
        <dbReference type="ChEBI" id="CHEBI:15378"/>
        <dbReference type="ChEBI" id="CHEBI:17029"/>
        <dbReference type="ChEBI" id="CHEBI:57705"/>
        <dbReference type="ChEBI" id="CHEBI:58223"/>
        <dbReference type="EC" id="2.4.1.16"/>
    </reaction>
    <physiologicalReaction direction="left-to-right" evidence="10">
        <dbReference type="Rhea" id="RHEA:16638"/>
    </physiologicalReaction>
</comment>
<evidence type="ECO:0000259" key="12">
    <source>
        <dbReference type="PROSITE" id="PS50255"/>
    </source>
</evidence>
<dbReference type="InterPro" id="IPR001199">
    <property type="entry name" value="Cyt_B5-like_heme/steroid-bd"/>
</dbReference>
<name>A0A1D8NHX3_YARLL</name>
<dbReference type="Proteomes" id="UP000182444">
    <property type="component" value="Chromosome 1E"/>
</dbReference>
<dbReference type="InterPro" id="IPR027417">
    <property type="entry name" value="P-loop_NTPase"/>
</dbReference>
<sequence>MSRVSQEATNQTNTVLKDSSSHIGEDYASLVSTCFAHGRLRCEDQLFAIVDDSFMRAIEGLGVDTELIQLILPFTHGLEPMVSVTIDRDERVLKSRVNVGEMYYDNYETIKGAFAELYGSLTPQEREYLNVKPEFNDYTKADELCDFDVRHMLRQAFSKKQIRQLLSILSGLILLIHDQDDLEACSLIEIDPHVLQDAGMTRQQVIYAIYDKLLRFIVGSINAKLSQGTTNSSSASIHSGDTLNDADDSIAAVVHFLSITKSSSLVRQQMFDVNQGINAEMVGDGLKLKSSPELFGELSLHRPVDISDITSFTQSHLLTKEARKAYSLPDLFASSRLWTVFTRDHPPIDSWNAFKQGNNFTTDFDHEEFVDRYYDAYPSLQSILPLDVCEHPLSYYIGLWARNNVGSASEIYVGRDRVWISENTYRKLEAKYAEFSQTTPVQEQGEWAAQGGDEKAMLESHSHELHYDDKEIVDESLLKDVDPELGENVHVEEQTRQRRVWMTIVWAMTWWVPSGFLHHLGRLKRKEERIAWREKFAIFVLIFFLNCVVIFYMIFLGRILCPDFDKAWTAKEVGYHQGEDDFFVSIQGKVYDITKFYRQQHSDTSITTSAANMIPFAGQDMTSYFPNPLTSACQGLVDDPTVWLASNNTIYDPTAIHYSGDYKTSDTGSALYNLTWYNDVFQPSIAQYYKGPLVAKSKELKENGEKGWNKWVVIDGSIYDLTNYFYTLDQVEGYPNKGAYDFLHKDVKAMVDDNAGQDVTDIWKRMDLKPSERVQNMECLKNAFYAGKPDFRQSARCQVSNYILLVVAILLCSVVLIKFLAAMQLGSLATPDTQNKYVVCHVPAYTEDEEALRRAIDSIAALEYPDSRKLLLVVCDGMIVGQGNDQTTPQIVLDIVGHDPRAASEVIPYAFESIGDGAARLNYGKVYSGLYHYDGRNIPYCIVVKVGKESETSKPGNRGKRDSQVLLMRFFNRVASNGAMNPLELEMFHHIGNVIGVDPGAYEYMFMVDADTRVKEDSLNFLVADCVSDVNVVGICGETALQNENQSIWTMVQVYEYFISHHLSKAFESLFGSVTCLPGCFSMYRLKNLIDNRVLEEYSTNKVNTLHMKNLLSLGEDRFLTTLMTKRWPKMRFTFCRGAMAYTTAPDSFSVLVSQRRRWINSTVHNLVELLRINSMCGFCFFGMRFIVFIDLAGTLMLPSVCVYLAYLIYVIAAHAGAFPLVSVIMFAAVYGLQAIIYIIKQEWQHIFWMIIYICAYPFHSFLLPIYSFWKMNDFSWGNTRIVVEKDGKQLVQSDIPRLSDKEFNALCPLDTWESHALRNNLPIFAPDDTATVYNEDYLDQPAYTPRASTFYTNTMTNTMRSNRMSLLEQQEQLIEHRRNRFSQLGDRHNSMQSGFTGF</sequence>
<evidence type="ECO:0000256" key="9">
    <source>
        <dbReference type="ARBA" id="ARBA00023180"/>
    </source>
</evidence>
<evidence type="ECO:0000313" key="14">
    <source>
        <dbReference type="Proteomes" id="UP000182444"/>
    </source>
</evidence>
<protein>
    <recommendedName>
        <fullName evidence="2">chitin synthase</fullName>
        <ecNumber evidence="2">2.4.1.16</ecNumber>
    </recommendedName>
</protein>
<dbReference type="RefSeq" id="XP_503779.3">
    <property type="nucleotide sequence ID" value="XM_503779.3"/>
</dbReference>
<dbReference type="PANTHER" id="PTHR22914">
    <property type="entry name" value="CHITIN SYNTHASE"/>
    <property type="match status" value="1"/>
</dbReference>
<evidence type="ECO:0000256" key="10">
    <source>
        <dbReference type="ARBA" id="ARBA00049510"/>
    </source>
</evidence>
<evidence type="ECO:0000256" key="7">
    <source>
        <dbReference type="ARBA" id="ARBA00022989"/>
    </source>
</evidence>
<keyword evidence="4" id="KW-0328">Glycosyltransferase</keyword>
<feature type="domain" description="Cytochrome b5 heme-binding" evidence="12">
    <location>
        <begin position="565"/>
        <end position="625"/>
    </location>
</feature>
<evidence type="ECO:0000256" key="6">
    <source>
        <dbReference type="ARBA" id="ARBA00022692"/>
    </source>
</evidence>
<comment type="subcellular location">
    <subcellularLocation>
        <location evidence="1">Cell membrane</location>
        <topology evidence="1">Multi-pass membrane protein</topology>
    </subcellularLocation>
</comment>
<dbReference type="GO" id="GO:0030428">
    <property type="term" value="C:cell septum"/>
    <property type="evidence" value="ECO:0007669"/>
    <property type="project" value="TreeGrafter"/>
</dbReference>
<dbReference type="Gene3D" id="3.10.120.10">
    <property type="entry name" value="Cytochrome b5-like heme/steroid binding domain"/>
    <property type="match status" value="2"/>
</dbReference>
<evidence type="ECO:0000256" key="8">
    <source>
        <dbReference type="ARBA" id="ARBA00023136"/>
    </source>
</evidence>
<feature type="transmembrane region" description="Helical" evidence="11">
    <location>
        <begin position="536"/>
        <end position="555"/>
    </location>
</feature>
<dbReference type="Pfam" id="PF00173">
    <property type="entry name" value="Cyt-b5"/>
    <property type="match status" value="1"/>
</dbReference>
<keyword evidence="7 11" id="KW-1133">Transmembrane helix</keyword>
<dbReference type="SUPFAM" id="SSF52540">
    <property type="entry name" value="P-loop containing nucleoside triphosphate hydrolases"/>
    <property type="match status" value="1"/>
</dbReference>
<dbReference type="Pfam" id="PF03142">
    <property type="entry name" value="Chitin_synth_2"/>
    <property type="match status" value="1"/>
</dbReference>
<feature type="transmembrane region" description="Helical" evidence="11">
    <location>
        <begin position="1186"/>
        <end position="1212"/>
    </location>
</feature>
<dbReference type="VEuPathDB" id="FungiDB:YALI0_E10417g"/>
<dbReference type="PROSITE" id="PS50255">
    <property type="entry name" value="CYTOCHROME_B5_2"/>
    <property type="match status" value="1"/>
</dbReference>
<dbReference type="EC" id="2.4.1.16" evidence="2"/>
<evidence type="ECO:0000256" key="5">
    <source>
        <dbReference type="ARBA" id="ARBA00022679"/>
    </source>
</evidence>
<keyword evidence="9" id="KW-0325">Glycoprotein</keyword>
<dbReference type="GO" id="GO:0005886">
    <property type="term" value="C:plasma membrane"/>
    <property type="evidence" value="ECO:0007669"/>
    <property type="project" value="UniProtKB-SubCell"/>
</dbReference>
<reference evidence="13 14" key="1">
    <citation type="journal article" date="2016" name="PLoS ONE">
        <title>Sequence Assembly of Yarrowia lipolytica Strain W29/CLIB89 Shows Transposable Element Diversity.</title>
        <authorList>
            <person name="Magnan C."/>
            <person name="Yu J."/>
            <person name="Chang I."/>
            <person name="Jahn E."/>
            <person name="Kanomata Y."/>
            <person name="Wu J."/>
            <person name="Zeller M."/>
            <person name="Oakes M."/>
            <person name="Baldi P."/>
            <person name="Sandmeyer S."/>
        </authorList>
    </citation>
    <scope>NUCLEOTIDE SEQUENCE [LARGE SCALE GENOMIC DNA]</scope>
    <source>
        <strain evidence="14">CLIB89(W29)</strain>
    </source>
</reference>
<dbReference type="SUPFAM" id="SSF53448">
    <property type="entry name" value="Nucleotide-diphospho-sugar transferases"/>
    <property type="match status" value="1"/>
</dbReference>
<evidence type="ECO:0000313" key="13">
    <source>
        <dbReference type="EMBL" id="AOW05233.1"/>
    </source>
</evidence>
<keyword evidence="3" id="KW-1003">Cell membrane</keyword>
<evidence type="ECO:0000256" key="3">
    <source>
        <dbReference type="ARBA" id="ARBA00022475"/>
    </source>
</evidence>
<evidence type="ECO:0000256" key="11">
    <source>
        <dbReference type="SAM" id="Phobius"/>
    </source>
</evidence>
<dbReference type="InterPro" id="IPR004835">
    <property type="entry name" value="Chitin_synth"/>
</dbReference>
<gene>
    <name evidence="13" type="ORF">YALI1_E13223g</name>
</gene>
<keyword evidence="8 11" id="KW-0472">Membrane</keyword>
<dbReference type="KEGG" id="yli:2912600"/>
<organism evidence="13 14">
    <name type="scientific">Yarrowia lipolytica</name>
    <name type="common">Candida lipolytica</name>
    <dbReference type="NCBI Taxonomy" id="4952"/>
    <lineage>
        <taxon>Eukaryota</taxon>
        <taxon>Fungi</taxon>
        <taxon>Dikarya</taxon>
        <taxon>Ascomycota</taxon>
        <taxon>Saccharomycotina</taxon>
        <taxon>Dipodascomycetes</taxon>
        <taxon>Dipodascales</taxon>
        <taxon>Dipodascales incertae sedis</taxon>
        <taxon>Yarrowia</taxon>
    </lineage>
</organism>
<dbReference type="GeneID" id="2912600"/>